<name>A0A0J1ENQ4_RHOIS</name>
<reference evidence="2" key="1">
    <citation type="submission" date="2015-05" db="EMBL/GenBank/DDBJ databases">
        <title>Permanent draft genome of Rhodopirellula islandicus K833.</title>
        <authorList>
            <person name="Kizina J."/>
            <person name="Richter M."/>
            <person name="Glockner F.O."/>
            <person name="Harder J."/>
        </authorList>
    </citation>
    <scope>NUCLEOTIDE SEQUENCE [LARGE SCALE GENOMIC DNA]</scope>
    <source>
        <strain evidence="2">K833</strain>
    </source>
</reference>
<evidence type="ECO:0000313" key="2">
    <source>
        <dbReference type="EMBL" id="KLU07134.1"/>
    </source>
</evidence>
<proteinExistence type="predicted"/>
<accession>A0A0J1ENQ4</accession>
<comment type="caution">
    <text evidence="2">The sequence shown here is derived from an EMBL/GenBank/DDBJ whole genome shotgun (WGS) entry which is preliminary data.</text>
</comment>
<protein>
    <submittedName>
        <fullName evidence="2">Uncharacterized protein</fullName>
    </submittedName>
</protein>
<sequence>MQAKSPNSRPHDLQTQLSWIHQKSRSPDDSSGRLFLIGFGKREG</sequence>
<dbReference type="Proteomes" id="UP000036367">
    <property type="component" value="Unassembled WGS sequence"/>
</dbReference>
<feature type="region of interest" description="Disordered" evidence="1">
    <location>
        <begin position="20"/>
        <end position="44"/>
    </location>
</feature>
<evidence type="ECO:0000256" key="1">
    <source>
        <dbReference type="SAM" id="MobiDB-lite"/>
    </source>
</evidence>
<dbReference type="AlphaFoldDB" id="A0A0J1ENQ4"/>
<dbReference type="STRING" id="595434.RISK_000935"/>
<evidence type="ECO:0000313" key="3">
    <source>
        <dbReference type="Proteomes" id="UP000036367"/>
    </source>
</evidence>
<organism evidence="2 3">
    <name type="scientific">Rhodopirellula islandica</name>
    <dbReference type="NCBI Taxonomy" id="595434"/>
    <lineage>
        <taxon>Bacteria</taxon>
        <taxon>Pseudomonadati</taxon>
        <taxon>Planctomycetota</taxon>
        <taxon>Planctomycetia</taxon>
        <taxon>Pirellulales</taxon>
        <taxon>Pirellulaceae</taxon>
        <taxon>Rhodopirellula</taxon>
    </lineage>
</organism>
<keyword evidence="3" id="KW-1185">Reference proteome</keyword>
<dbReference type="EMBL" id="LECT01000007">
    <property type="protein sequence ID" value="KLU07134.1"/>
    <property type="molecule type" value="Genomic_DNA"/>
</dbReference>
<gene>
    <name evidence="2" type="ORF">RISK_000935</name>
</gene>